<feature type="region of interest" description="Disordered" evidence="5">
    <location>
        <begin position="378"/>
        <end position="611"/>
    </location>
</feature>
<dbReference type="InterPro" id="IPR038765">
    <property type="entry name" value="Papain-like_cys_pep_sf"/>
</dbReference>
<dbReference type="STRING" id="56857.A0A200Q5F2"/>
<proteinExistence type="inferred from homology"/>
<dbReference type="Proteomes" id="UP000195402">
    <property type="component" value="Unassembled WGS sequence"/>
</dbReference>
<comment type="caution">
    <text evidence="7">The sequence shown here is derived from an EMBL/GenBank/DDBJ whole genome shotgun (WGS) entry which is preliminary data.</text>
</comment>
<dbReference type="Gene3D" id="3.40.395.10">
    <property type="entry name" value="Adenoviral Proteinase, Chain A"/>
    <property type="match status" value="1"/>
</dbReference>
<evidence type="ECO:0000256" key="3">
    <source>
        <dbReference type="ARBA" id="ARBA00022801"/>
    </source>
</evidence>
<keyword evidence="2" id="KW-0645">Protease</keyword>
<evidence type="ECO:0000256" key="2">
    <source>
        <dbReference type="ARBA" id="ARBA00022670"/>
    </source>
</evidence>
<dbReference type="AlphaFoldDB" id="A0A200Q5F2"/>
<reference evidence="7 8" key="1">
    <citation type="journal article" date="2017" name="Mol. Plant">
        <title>The Genome of Medicinal Plant Macleaya cordata Provides New Insights into Benzylisoquinoline Alkaloids Metabolism.</title>
        <authorList>
            <person name="Liu X."/>
            <person name="Liu Y."/>
            <person name="Huang P."/>
            <person name="Ma Y."/>
            <person name="Qing Z."/>
            <person name="Tang Q."/>
            <person name="Cao H."/>
            <person name="Cheng P."/>
            <person name="Zheng Y."/>
            <person name="Yuan Z."/>
            <person name="Zhou Y."/>
            <person name="Liu J."/>
            <person name="Tang Z."/>
            <person name="Zhuo Y."/>
            <person name="Zhang Y."/>
            <person name="Yu L."/>
            <person name="Huang J."/>
            <person name="Yang P."/>
            <person name="Peng Q."/>
            <person name="Zhang J."/>
            <person name="Jiang W."/>
            <person name="Zhang Z."/>
            <person name="Lin K."/>
            <person name="Ro D.K."/>
            <person name="Chen X."/>
            <person name="Xiong X."/>
            <person name="Shang Y."/>
            <person name="Huang S."/>
            <person name="Zeng J."/>
        </authorList>
    </citation>
    <scope>NUCLEOTIDE SEQUENCE [LARGE SCALE GENOMIC DNA]</scope>
    <source>
        <strain evidence="8">cv. BLH2017</strain>
        <tissue evidence="7">Root</tissue>
    </source>
</reference>
<feature type="compositionally biased region" description="Basic and acidic residues" evidence="5">
    <location>
        <begin position="593"/>
        <end position="611"/>
    </location>
</feature>
<feature type="domain" description="Ubiquitin-like protease family profile" evidence="6">
    <location>
        <begin position="654"/>
        <end position="830"/>
    </location>
</feature>
<feature type="coiled-coil region" evidence="4">
    <location>
        <begin position="248"/>
        <end position="363"/>
    </location>
</feature>
<keyword evidence="4" id="KW-0175">Coiled coil</keyword>
<evidence type="ECO:0000259" key="6">
    <source>
        <dbReference type="PROSITE" id="PS50600"/>
    </source>
</evidence>
<protein>
    <submittedName>
        <fullName evidence="7">Peptidase C48</fullName>
    </submittedName>
</protein>
<evidence type="ECO:0000256" key="5">
    <source>
        <dbReference type="SAM" id="MobiDB-lite"/>
    </source>
</evidence>
<feature type="compositionally biased region" description="Basic and acidic residues" evidence="5">
    <location>
        <begin position="458"/>
        <end position="583"/>
    </location>
</feature>
<evidence type="ECO:0000313" key="7">
    <source>
        <dbReference type="EMBL" id="OVA05678.1"/>
    </source>
</evidence>
<keyword evidence="3" id="KW-0378">Hydrolase</keyword>
<dbReference type="GO" id="GO:0006508">
    <property type="term" value="P:proteolysis"/>
    <property type="evidence" value="ECO:0007669"/>
    <property type="project" value="UniProtKB-KW"/>
</dbReference>
<name>A0A200Q5F2_MACCD</name>
<dbReference type="EMBL" id="MVGT01003032">
    <property type="protein sequence ID" value="OVA05678.1"/>
    <property type="molecule type" value="Genomic_DNA"/>
</dbReference>
<keyword evidence="8" id="KW-1185">Reference proteome</keyword>
<sequence length="887" mass="105900">MSITDAHKDLLKQTPFWNFFQLFYNKQMERENLKKTTGSVTEVISKYSYLCGGFIIGGTVLGLSGKDVAITFGMPLNGRTVMPFPHRNDLDCTRSRFAIEYFQGSKTITKKAIENNIKETVKIVGKEMDFVKLLIFFMATTVFFPNAAGTVQCSLLQYIKDFKTMNNVSWPKTIRGYLMESIQKNQGEPSKVSGCVIQLLYLVCEHSKILNQIEEQRNAFPRAARWSLKSIGDSIKVALGTLKESDVSEEFLIELSEEEKKLTIVEEEEEESEFEEEDPVTECRKLQGKVTVLEKEKRELEKIGREKDGIIRKNEEELERTKAEFEMFKKEAEKREMEIEEMKKKLEEEINQLKNYHYAIEETKEFIEAMPLDQWCPQEDIYDGQKENKEEVGEDNEPNTEKKEKKDGEEIKEEEKEMSEKKRSMIVRIKRRGDRIEKKLDSDFVDEPLINMKRKQEKTKLEERKKKRIEERKEKENKKEEEKKRKEEEKKKKEEEKKRKEEEKKKKEEEKKRKEEEKKKKEEEKKRKEEEKKKKEEEKKRKEEEKKKKEEEKKRKEEEKKKKEEEKKRKEEEKKKKEEEKNMSTDMLRSNKRKVEGEKKEKNKKQKEENIKLQNVTRSELWKHLDNNQKKVVKSFFDNATKWTTVWGNAEAKIMILGKAVEDLMFNRYIDTQVIDFWMYKLSTSELQLHSVFISSSVYLYMRMGSEENVQRYLDDVIMKVNENTQYIFFPFNTSRSDDTFEGFHWTLLQFDWSQPEWIHYNSMIHHTKERCLNDAAKLMQRALIPINERRRMLKLDIAPTDAQIISIQCQQQQEWPDCAMYVCKYMEDALNGKFELNTPEKDVAEQMQAKRALMTYYLCGDPHFSWSIEDDPERLIAIVEEAERNN</sequence>
<dbReference type="InParanoid" id="A0A200Q5F2"/>
<gene>
    <name evidence="7" type="ORF">BVC80_263g2</name>
</gene>
<evidence type="ECO:0000256" key="1">
    <source>
        <dbReference type="ARBA" id="ARBA00005234"/>
    </source>
</evidence>
<feature type="compositionally biased region" description="Basic residues" evidence="5">
    <location>
        <begin position="424"/>
        <end position="433"/>
    </location>
</feature>
<dbReference type="GO" id="GO:0008234">
    <property type="term" value="F:cysteine-type peptidase activity"/>
    <property type="evidence" value="ECO:0007669"/>
    <property type="project" value="InterPro"/>
</dbReference>
<evidence type="ECO:0000256" key="4">
    <source>
        <dbReference type="SAM" id="Coils"/>
    </source>
</evidence>
<accession>A0A200Q5F2</accession>
<organism evidence="7 8">
    <name type="scientific">Macleaya cordata</name>
    <name type="common">Five-seeded plume-poppy</name>
    <name type="synonym">Bocconia cordata</name>
    <dbReference type="NCBI Taxonomy" id="56857"/>
    <lineage>
        <taxon>Eukaryota</taxon>
        <taxon>Viridiplantae</taxon>
        <taxon>Streptophyta</taxon>
        <taxon>Embryophyta</taxon>
        <taxon>Tracheophyta</taxon>
        <taxon>Spermatophyta</taxon>
        <taxon>Magnoliopsida</taxon>
        <taxon>Ranunculales</taxon>
        <taxon>Papaveraceae</taxon>
        <taxon>Papaveroideae</taxon>
        <taxon>Macleaya</taxon>
    </lineage>
</organism>
<evidence type="ECO:0000313" key="8">
    <source>
        <dbReference type="Proteomes" id="UP000195402"/>
    </source>
</evidence>
<dbReference type="OMA" id="MEVRSIC"/>
<dbReference type="PROSITE" id="PS50600">
    <property type="entry name" value="ULP_PROTEASE"/>
    <property type="match status" value="1"/>
</dbReference>
<dbReference type="OrthoDB" id="1704153at2759"/>
<dbReference type="SUPFAM" id="SSF54001">
    <property type="entry name" value="Cysteine proteinases"/>
    <property type="match status" value="1"/>
</dbReference>
<comment type="similarity">
    <text evidence="1">Belongs to the peptidase C48 family.</text>
</comment>
<dbReference type="InterPro" id="IPR003653">
    <property type="entry name" value="Peptidase_C48_C"/>
</dbReference>
<feature type="compositionally biased region" description="Basic and acidic residues" evidence="5">
    <location>
        <begin position="399"/>
        <end position="423"/>
    </location>
</feature>